<gene>
    <name evidence="6" type="ORF">NCTC10297_01701</name>
</gene>
<name>A0A448GYF3_9GAMM</name>
<dbReference type="Proteomes" id="UP000274100">
    <property type="component" value="Chromosome"/>
</dbReference>
<dbReference type="InterPro" id="IPR006914">
    <property type="entry name" value="VENN_dom"/>
</dbReference>
<evidence type="ECO:0000313" key="7">
    <source>
        <dbReference type="Proteomes" id="UP000274100"/>
    </source>
</evidence>
<proteinExistence type="predicted"/>
<evidence type="ECO:0000313" key="6">
    <source>
        <dbReference type="EMBL" id="VEG13731.1"/>
    </source>
</evidence>
<organism evidence="6 7">
    <name type="scientific">Moraxella cuniculi</name>
    <dbReference type="NCBI Taxonomy" id="34061"/>
    <lineage>
        <taxon>Bacteria</taxon>
        <taxon>Pseudomonadati</taxon>
        <taxon>Pseudomonadota</taxon>
        <taxon>Gammaproteobacteria</taxon>
        <taxon>Moraxellales</taxon>
        <taxon>Moraxellaceae</taxon>
        <taxon>Moraxella</taxon>
    </lineage>
</organism>
<keyword evidence="3" id="KW-1266">Target cell cytoplasm</keyword>
<evidence type="ECO:0000256" key="3">
    <source>
        <dbReference type="ARBA" id="ARBA00022913"/>
    </source>
</evidence>
<evidence type="ECO:0000256" key="4">
    <source>
        <dbReference type="ARBA" id="ARBA00023026"/>
    </source>
</evidence>
<comment type="subcellular location">
    <subcellularLocation>
        <location evidence="1">Target cell</location>
        <location evidence="1">Target cell cytoplasm</location>
    </subcellularLocation>
</comment>
<dbReference type="OrthoDB" id="6651667at2"/>
<dbReference type="AlphaFoldDB" id="A0A448GYF3"/>
<evidence type="ECO:0000256" key="1">
    <source>
        <dbReference type="ARBA" id="ARBA00004219"/>
    </source>
</evidence>
<accession>A0A448GYF3</accession>
<keyword evidence="4" id="KW-0843">Virulence</keyword>
<dbReference type="Pfam" id="PF04829">
    <property type="entry name" value="PT-VENN"/>
    <property type="match status" value="1"/>
</dbReference>
<dbReference type="EMBL" id="LR134343">
    <property type="protein sequence ID" value="VEG13731.1"/>
    <property type="molecule type" value="Genomic_DNA"/>
</dbReference>
<keyword evidence="2" id="KW-0800">Toxin</keyword>
<dbReference type="RefSeq" id="WP_126331389.1">
    <property type="nucleotide sequence ID" value="NZ_LR134343.1"/>
</dbReference>
<evidence type="ECO:0000259" key="5">
    <source>
        <dbReference type="Pfam" id="PF04829"/>
    </source>
</evidence>
<protein>
    <recommendedName>
        <fullName evidence="5">VENN motif-containing domain-containing protein</fullName>
    </recommendedName>
</protein>
<dbReference type="KEGG" id="mcun:NCTC10297_01701"/>
<sequence length="351" mass="37607">MVITQAFDSERRKIKSEYAKKAEDYLKQAKDLPDDDPRKTELEAKAQKIQTNLRIFDSITSALYTPNSNGIIGDVARAASPELAYRIGQYFKENKLKNEIDGGNRPEEQSLQHLLAHAILGAAVSYATGNNPMTGALSAVGSEAVTPILSDFLFGKKPNELSQDEKDTIANIVSLVTATTTYTTTGGDVANTVNAVEVGRVGVENNGFNKNKKEPESLRAKKERYWKVVDAIVKDTSVEVAAAAGMGVSGSMTYAGDGKVNVSGAVITGWSVSASANKSFNQGEKADGLYVESCVSGKYGIGFSACYGASENKKMYITEKVGVGIGGQLNSSTGYSKTYQVFPTSKKQKKN</sequence>
<reference evidence="6 7" key="1">
    <citation type="submission" date="2018-12" db="EMBL/GenBank/DDBJ databases">
        <authorList>
            <consortium name="Pathogen Informatics"/>
        </authorList>
    </citation>
    <scope>NUCLEOTIDE SEQUENCE [LARGE SCALE GENOMIC DNA]</scope>
    <source>
        <strain evidence="6 7">NCTC10297</strain>
    </source>
</reference>
<dbReference type="GO" id="GO:0090729">
    <property type="term" value="F:toxin activity"/>
    <property type="evidence" value="ECO:0007669"/>
    <property type="project" value="UniProtKB-KW"/>
</dbReference>
<evidence type="ECO:0000256" key="2">
    <source>
        <dbReference type="ARBA" id="ARBA00022656"/>
    </source>
</evidence>
<feature type="domain" description="VENN motif-containing" evidence="5">
    <location>
        <begin position="158"/>
        <end position="207"/>
    </location>
</feature>